<feature type="compositionally biased region" description="Basic and acidic residues" evidence="11">
    <location>
        <begin position="711"/>
        <end position="723"/>
    </location>
</feature>
<organism evidence="15 16">
    <name type="scientific">Peronospora matthiolae</name>
    <dbReference type="NCBI Taxonomy" id="2874970"/>
    <lineage>
        <taxon>Eukaryota</taxon>
        <taxon>Sar</taxon>
        <taxon>Stramenopiles</taxon>
        <taxon>Oomycota</taxon>
        <taxon>Peronosporomycetes</taxon>
        <taxon>Peronosporales</taxon>
        <taxon>Peronosporaceae</taxon>
        <taxon>Peronospora</taxon>
    </lineage>
</organism>
<evidence type="ECO:0000256" key="1">
    <source>
        <dbReference type="ARBA" id="ARBA00007447"/>
    </source>
</evidence>
<keyword evidence="4 13" id="KW-0732">Signal</keyword>
<evidence type="ECO:0000256" key="9">
    <source>
        <dbReference type="PIRSR" id="PIRSR601461-1"/>
    </source>
</evidence>
<dbReference type="Pfam" id="PF14543">
    <property type="entry name" value="TAXi_N"/>
    <property type="match status" value="1"/>
</dbReference>
<feature type="region of interest" description="Disordered" evidence="11">
    <location>
        <begin position="641"/>
        <end position="723"/>
    </location>
</feature>
<dbReference type="AlphaFoldDB" id="A0AAV1TD09"/>
<dbReference type="FunFam" id="2.40.70.10:FF:000225">
    <property type="entry name" value="Predicted protein"/>
    <property type="match status" value="1"/>
</dbReference>
<feature type="region of interest" description="Disordered" evidence="11">
    <location>
        <begin position="523"/>
        <end position="545"/>
    </location>
</feature>
<dbReference type="InterPro" id="IPR001969">
    <property type="entry name" value="Aspartic_peptidase_AS"/>
</dbReference>
<comment type="subcellular location">
    <subcellularLocation>
        <location evidence="8">Endomembrane system</location>
        <topology evidence="8">Single-pass type I membrane protein</topology>
    </subcellularLocation>
</comment>
<dbReference type="PROSITE" id="PS00141">
    <property type="entry name" value="ASP_PROTEASE"/>
    <property type="match status" value="1"/>
</dbReference>
<evidence type="ECO:0000259" key="14">
    <source>
        <dbReference type="PROSITE" id="PS51767"/>
    </source>
</evidence>
<dbReference type="GO" id="GO:0004190">
    <property type="term" value="F:aspartic-type endopeptidase activity"/>
    <property type="evidence" value="ECO:0007669"/>
    <property type="project" value="InterPro"/>
</dbReference>
<evidence type="ECO:0000313" key="15">
    <source>
        <dbReference type="EMBL" id="CAK7917138.1"/>
    </source>
</evidence>
<dbReference type="InterPro" id="IPR032799">
    <property type="entry name" value="TAXi_C"/>
</dbReference>
<evidence type="ECO:0000256" key="6">
    <source>
        <dbReference type="ARBA" id="ARBA00022989"/>
    </source>
</evidence>
<reference evidence="15" key="1">
    <citation type="submission" date="2024-01" db="EMBL/GenBank/DDBJ databases">
        <authorList>
            <person name="Webb A."/>
        </authorList>
    </citation>
    <scope>NUCLEOTIDE SEQUENCE</scope>
    <source>
        <strain evidence="15">Pm1</strain>
    </source>
</reference>
<keyword evidence="3 12" id="KW-0812">Transmembrane</keyword>
<feature type="active site" evidence="9">
    <location>
        <position position="301"/>
    </location>
</feature>
<comment type="similarity">
    <text evidence="1">Belongs to the peptidase A1 family.</text>
</comment>
<evidence type="ECO:0000256" key="7">
    <source>
        <dbReference type="ARBA" id="ARBA00023136"/>
    </source>
</evidence>
<gene>
    <name evidence="15" type="ORF">PM001_LOCUS5539</name>
</gene>
<keyword evidence="6 12" id="KW-1133">Transmembrane helix</keyword>
<feature type="compositionally biased region" description="Low complexity" evidence="11">
    <location>
        <begin position="426"/>
        <end position="442"/>
    </location>
</feature>
<dbReference type="Gene3D" id="2.40.70.10">
    <property type="entry name" value="Acid Proteases"/>
    <property type="match status" value="2"/>
</dbReference>
<dbReference type="SUPFAM" id="SSF50630">
    <property type="entry name" value="Acid proteases"/>
    <property type="match status" value="1"/>
</dbReference>
<comment type="caution">
    <text evidence="15">The sequence shown here is derived from an EMBL/GenBank/DDBJ whole genome shotgun (WGS) entry which is preliminary data.</text>
</comment>
<sequence>MLRVFAGSQALLAVVGPLLLLLATEAEPAPGFTMQLHRTPRRNRQPERYARRLLVDDDVAELVPLHLGYGTHYTWVYAGTPPQRASVIVDTGSALMAFPCSGCDGCGNHTDLPFDANNSSTLAHVKCSQQSFYQCKGCNLPSDTCAISQSYLEGSSWKASVVEDVVYLGGDSSFDDEVMRNKYGTVYQFGCQNVETGLFVTQVADGIMGLSRTDSHIVAKLHRENKIPSNLFSLCFIEDGGTMSVGQPHTAAHRGEIGYVKMIPDSSTNHLYNLPMKDVRIGGKSINAKAESYTQGHFIVDSGTTDSYLPKSMDAEFSKKFKEVAGRDYQVNASCKGYTNEELALLPTIQLVMEAEGDENEEVILSIPPEQYLLYENGKYCGGIHLTENSGGVIGANLMTNRDVIFDTSNGRVGFVDANCAWQEASNSTTVSSTNNKTTSISEGKEKKKGSTTITVAPGDTSVATGTPAPTANATTQVAGTPAPMTNTTAVAAGTPASMINATSAVAGTPAPMATATSTSITADPATTTEPTIEATPEPVTSEPTVTSAELSQATMETNMSSLHTGSSGTADSEIEALVGEMVESAMTKSKSKEKSFGTHPMVLTLAGAVLVVGFLLMVLISIKRRRQKTRDDQLWSRVKNDEEDDDVNDEEEFGLTRGDTITLQGTPTTKHQRLGQYDNDHDDDDKDHDHERSSNEEDDDVFVLDSIPEEESKVDNSTLERL</sequence>
<evidence type="ECO:0000256" key="5">
    <source>
        <dbReference type="ARBA" id="ARBA00022801"/>
    </source>
</evidence>
<evidence type="ECO:0000256" key="4">
    <source>
        <dbReference type="ARBA" id="ARBA00022729"/>
    </source>
</evidence>
<dbReference type="InterPro" id="IPR021109">
    <property type="entry name" value="Peptidase_aspartic_dom_sf"/>
</dbReference>
<dbReference type="InterPro" id="IPR032861">
    <property type="entry name" value="TAXi_N"/>
</dbReference>
<feature type="compositionally biased region" description="Polar residues" evidence="11">
    <location>
        <begin position="660"/>
        <end position="670"/>
    </location>
</feature>
<keyword evidence="2" id="KW-0645">Protease</keyword>
<feature type="chain" id="PRO_5043976596" description="Peptidase A1 domain-containing protein" evidence="13">
    <location>
        <begin position="27"/>
        <end position="723"/>
    </location>
</feature>
<feature type="disulfide bond" evidence="10">
    <location>
        <begin position="335"/>
        <end position="381"/>
    </location>
</feature>
<dbReference type="GO" id="GO:0012505">
    <property type="term" value="C:endomembrane system"/>
    <property type="evidence" value="ECO:0007669"/>
    <property type="project" value="UniProtKB-SubCell"/>
</dbReference>
<dbReference type="EMBL" id="CAKLBY020000045">
    <property type="protein sequence ID" value="CAK7917138.1"/>
    <property type="molecule type" value="Genomic_DNA"/>
</dbReference>
<feature type="domain" description="Peptidase A1" evidence="14">
    <location>
        <begin position="72"/>
        <end position="416"/>
    </location>
</feature>
<feature type="compositionally biased region" description="Acidic residues" evidence="11">
    <location>
        <begin position="642"/>
        <end position="654"/>
    </location>
</feature>
<dbReference type="GO" id="GO:0006508">
    <property type="term" value="P:proteolysis"/>
    <property type="evidence" value="ECO:0007669"/>
    <property type="project" value="UniProtKB-KW"/>
</dbReference>
<protein>
    <recommendedName>
        <fullName evidence="14">Peptidase A1 domain-containing protein</fullName>
    </recommendedName>
</protein>
<dbReference type="Proteomes" id="UP001162060">
    <property type="component" value="Unassembled WGS sequence"/>
</dbReference>
<evidence type="ECO:0000313" key="16">
    <source>
        <dbReference type="Proteomes" id="UP001162060"/>
    </source>
</evidence>
<dbReference type="PANTHER" id="PTHR13683">
    <property type="entry name" value="ASPARTYL PROTEASES"/>
    <property type="match status" value="1"/>
</dbReference>
<dbReference type="InterPro" id="IPR033121">
    <property type="entry name" value="PEPTIDASE_A1"/>
</dbReference>
<name>A0AAV1TD09_9STRA</name>
<evidence type="ECO:0000256" key="8">
    <source>
        <dbReference type="ARBA" id="ARBA00046288"/>
    </source>
</evidence>
<proteinExistence type="inferred from homology"/>
<dbReference type="PANTHER" id="PTHR13683:SF375">
    <property type="entry name" value="PEPTIDASE A1 DOMAIN-CONTAINING PROTEIN"/>
    <property type="match status" value="1"/>
</dbReference>
<dbReference type="PROSITE" id="PS51767">
    <property type="entry name" value="PEPTIDASE_A1"/>
    <property type="match status" value="1"/>
</dbReference>
<keyword evidence="5" id="KW-0378">Hydrolase</keyword>
<dbReference type="Pfam" id="PF14541">
    <property type="entry name" value="TAXi_C"/>
    <property type="match status" value="1"/>
</dbReference>
<feature type="active site" evidence="9">
    <location>
        <position position="90"/>
    </location>
</feature>
<feature type="compositionally biased region" description="Low complexity" evidence="11">
    <location>
        <begin position="463"/>
        <end position="479"/>
    </location>
</feature>
<evidence type="ECO:0000256" key="3">
    <source>
        <dbReference type="ARBA" id="ARBA00022692"/>
    </source>
</evidence>
<evidence type="ECO:0000256" key="12">
    <source>
        <dbReference type="SAM" id="Phobius"/>
    </source>
</evidence>
<feature type="region of interest" description="Disordered" evidence="11">
    <location>
        <begin position="426"/>
        <end position="483"/>
    </location>
</feature>
<keyword evidence="7 12" id="KW-0472">Membrane</keyword>
<dbReference type="InterPro" id="IPR001461">
    <property type="entry name" value="Aspartic_peptidase_A1"/>
</dbReference>
<evidence type="ECO:0000256" key="10">
    <source>
        <dbReference type="PIRSR" id="PIRSR601461-2"/>
    </source>
</evidence>
<feature type="signal peptide" evidence="13">
    <location>
        <begin position="1"/>
        <end position="26"/>
    </location>
</feature>
<evidence type="ECO:0000256" key="2">
    <source>
        <dbReference type="ARBA" id="ARBA00022670"/>
    </source>
</evidence>
<evidence type="ECO:0000256" key="11">
    <source>
        <dbReference type="SAM" id="MobiDB-lite"/>
    </source>
</evidence>
<feature type="transmembrane region" description="Helical" evidence="12">
    <location>
        <begin position="602"/>
        <end position="621"/>
    </location>
</feature>
<evidence type="ECO:0000256" key="13">
    <source>
        <dbReference type="SAM" id="SignalP"/>
    </source>
</evidence>
<keyword evidence="10" id="KW-1015">Disulfide bond</keyword>
<accession>A0AAV1TD09</accession>